<feature type="transmembrane region" description="Helical" evidence="8">
    <location>
        <begin position="131"/>
        <end position="156"/>
    </location>
</feature>
<dbReference type="PANTHER" id="PTHR34979:SF1">
    <property type="entry name" value="INNER MEMBRANE PROTEIN YGAZ"/>
    <property type="match status" value="1"/>
</dbReference>
<keyword evidence="3" id="KW-0813">Transport</keyword>
<keyword evidence="4" id="KW-1003">Cell membrane</keyword>
<evidence type="ECO:0000256" key="2">
    <source>
        <dbReference type="ARBA" id="ARBA00010735"/>
    </source>
</evidence>
<organism evidence="9 10">
    <name type="scientific">Candidatus Anaerobiospirillum pullistercoris</name>
    <dbReference type="NCBI Taxonomy" id="2838452"/>
    <lineage>
        <taxon>Bacteria</taxon>
        <taxon>Pseudomonadati</taxon>
        <taxon>Pseudomonadota</taxon>
        <taxon>Gammaproteobacteria</taxon>
        <taxon>Aeromonadales</taxon>
        <taxon>Succinivibrionaceae</taxon>
        <taxon>Anaerobiospirillum</taxon>
    </lineage>
</organism>
<reference evidence="9" key="1">
    <citation type="journal article" date="2021" name="PeerJ">
        <title>Extensive microbial diversity within the chicken gut microbiome revealed by metagenomics and culture.</title>
        <authorList>
            <person name="Gilroy R."/>
            <person name="Ravi A."/>
            <person name="Getino M."/>
            <person name="Pursley I."/>
            <person name="Horton D.L."/>
            <person name="Alikhan N.F."/>
            <person name="Baker D."/>
            <person name="Gharbi K."/>
            <person name="Hall N."/>
            <person name="Watson M."/>
            <person name="Adriaenssens E.M."/>
            <person name="Foster-Nyarko E."/>
            <person name="Jarju S."/>
            <person name="Secka A."/>
            <person name="Antonio M."/>
            <person name="Oren A."/>
            <person name="Chaudhuri R.R."/>
            <person name="La Ragione R."/>
            <person name="Hildebrand F."/>
            <person name="Pallen M.J."/>
        </authorList>
    </citation>
    <scope>NUCLEOTIDE SEQUENCE</scope>
    <source>
        <strain evidence="9">USASDec5-558</strain>
    </source>
</reference>
<feature type="transmembrane region" description="Helical" evidence="8">
    <location>
        <begin position="214"/>
        <end position="231"/>
    </location>
</feature>
<keyword evidence="5 8" id="KW-0812">Transmembrane</keyword>
<evidence type="ECO:0000256" key="1">
    <source>
        <dbReference type="ARBA" id="ARBA00004651"/>
    </source>
</evidence>
<keyword evidence="7 8" id="KW-0472">Membrane</keyword>
<dbReference type="EMBL" id="DXEV01000061">
    <property type="protein sequence ID" value="HIX56452.1"/>
    <property type="molecule type" value="Genomic_DNA"/>
</dbReference>
<dbReference type="AlphaFoldDB" id="A0A9D2AZZ2"/>
<gene>
    <name evidence="9" type="ORF">H9850_03155</name>
</gene>
<evidence type="ECO:0000256" key="6">
    <source>
        <dbReference type="ARBA" id="ARBA00022989"/>
    </source>
</evidence>
<reference evidence="9" key="2">
    <citation type="submission" date="2021-04" db="EMBL/GenBank/DDBJ databases">
        <authorList>
            <person name="Gilroy R."/>
        </authorList>
    </citation>
    <scope>NUCLEOTIDE SEQUENCE</scope>
    <source>
        <strain evidence="9">USASDec5-558</strain>
    </source>
</reference>
<proteinExistence type="inferred from homology"/>
<comment type="similarity">
    <text evidence="2">Belongs to the AzlC family.</text>
</comment>
<comment type="caution">
    <text evidence="9">The sequence shown here is derived from an EMBL/GenBank/DDBJ whole genome shotgun (WGS) entry which is preliminary data.</text>
</comment>
<dbReference type="PANTHER" id="PTHR34979">
    <property type="entry name" value="INNER MEMBRANE PROTEIN YGAZ"/>
    <property type="match status" value="1"/>
</dbReference>
<evidence type="ECO:0000256" key="4">
    <source>
        <dbReference type="ARBA" id="ARBA00022475"/>
    </source>
</evidence>
<evidence type="ECO:0000256" key="8">
    <source>
        <dbReference type="SAM" id="Phobius"/>
    </source>
</evidence>
<feature type="transmembrane region" description="Helical" evidence="8">
    <location>
        <begin position="55"/>
        <end position="76"/>
    </location>
</feature>
<feature type="transmembrane region" description="Helical" evidence="8">
    <location>
        <begin position="162"/>
        <end position="181"/>
    </location>
</feature>
<evidence type="ECO:0000256" key="5">
    <source>
        <dbReference type="ARBA" id="ARBA00022692"/>
    </source>
</evidence>
<sequence>MSSEIRRGFFSALPLMIGFIPLAMILGAQCSQIGISSLGSYLMTALNFAGGSEFAAIGLWAAVPPFLLIAFTTFCINSRHIVMGAALAPYIRQESTLRIMLIYFLMCDETWSLSMQDIQRRAQENRNPFSFGYYLGVGLSLWSMWSISTFCGSLVGRILGDLSQWGFAMALPATFIGLSISLRPRKDLLLYIPVACSFILSGACSVFWDPKYAVACGAFGGLFCAYLVQIYKEKHGLVTAETHNTETAASTATQNTADASADPNTANAAAPANTANVANVADTTASVATAKP</sequence>
<keyword evidence="6 8" id="KW-1133">Transmembrane helix</keyword>
<dbReference type="GO" id="GO:1903785">
    <property type="term" value="P:L-valine transmembrane transport"/>
    <property type="evidence" value="ECO:0007669"/>
    <property type="project" value="TreeGrafter"/>
</dbReference>
<dbReference type="Proteomes" id="UP000886829">
    <property type="component" value="Unassembled WGS sequence"/>
</dbReference>
<dbReference type="InterPro" id="IPR011606">
    <property type="entry name" value="Brnchd-chn_aa_trnsp_permease"/>
</dbReference>
<evidence type="ECO:0000313" key="9">
    <source>
        <dbReference type="EMBL" id="HIX56452.1"/>
    </source>
</evidence>
<dbReference type="GO" id="GO:0005886">
    <property type="term" value="C:plasma membrane"/>
    <property type="evidence" value="ECO:0007669"/>
    <property type="project" value="UniProtKB-SubCell"/>
</dbReference>
<evidence type="ECO:0000256" key="3">
    <source>
        <dbReference type="ARBA" id="ARBA00022448"/>
    </source>
</evidence>
<feature type="transmembrane region" description="Helical" evidence="8">
    <location>
        <begin position="188"/>
        <end position="208"/>
    </location>
</feature>
<evidence type="ECO:0000313" key="10">
    <source>
        <dbReference type="Proteomes" id="UP000886829"/>
    </source>
</evidence>
<accession>A0A9D2AZZ2</accession>
<comment type="subcellular location">
    <subcellularLocation>
        <location evidence="1">Cell membrane</location>
        <topology evidence="1">Multi-pass membrane protein</topology>
    </subcellularLocation>
</comment>
<evidence type="ECO:0000256" key="7">
    <source>
        <dbReference type="ARBA" id="ARBA00023136"/>
    </source>
</evidence>
<name>A0A9D2AZZ2_9GAMM</name>
<dbReference type="Pfam" id="PF03591">
    <property type="entry name" value="AzlC"/>
    <property type="match status" value="1"/>
</dbReference>
<protein>
    <submittedName>
        <fullName evidence="9">AzlC family ABC transporter permease</fullName>
    </submittedName>
</protein>
<feature type="transmembrane region" description="Helical" evidence="8">
    <location>
        <begin position="12"/>
        <end position="35"/>
    </location>
</feature>